<keyword evidence="1" id="KW-0732">Signal</keyword>
<keyword evidence="4" id="KW-1185">Reference proteome</keyword>
<dbReference type="AlphaFoldDB" id="A0A2N3PJK7"/>
<name>A0A2N3PJK7_9HELI</name>
<dbReference type="Pfam" id="PF13539">
    <property type="entry name" value="Peptidase_M15_4"/>
    <property type="match status" value="1"/>
</dbReference>
<gene>
    <name evidence="3" type="ORF">BCM31_06630</name>
</gene>
<dbReference type="SUPFAM" id="SSF55166">
    <property type="entry name" value="Hedgehog/DD-peptidase"/>
    <property type="match status" value="1"/>
</dbReference>
<evidence type="ECO:0000313" key="4">
    <source>
        <dbReference type="Proteomes" id="UP000233350"/>
    </source>
</evidence>
<dbReference type="InterPro" id="IPR039561">
    <property type="entry name" value="Peptidase_M15C"/>
</dbReference>
<feature type="domain" description="Peptidase M15C" evidence="2">
    <location>
        <begin position="164"/>
        <end position="232"/>
    </location>
</feature>
<protein>
    <recommendedName>
        <fullName evidence="2">Peptidase M15C domain-containing protein</fullName>
    </recommendedName>
</protein>
<comment type="caution">
    <text evidence="3">The sequence shown here is derived from an EMBL/GenBank/DDBJ whole genome shotgun (WGS) entry which is preliminary data.</text>
</comment>
<feature type="chain" id="PRO_5014658776" description="Peptidase M15C domain-containing protein" evidence="1">
    <location>
        <begin position="19"/>
        <end position="247"/>
    </location>
</feature>
<sequence length="247" mass="29047">MFYRFLICFFFAIPYAVANPSLALQCLKESYPNHTISITFSKIPKHNTLQEYENALIKGSLIESFAYVYPLGFHTLEPFKDSSRIRDYRFLASIYGENQNAVESHLKSMTWIDGSQILFNSKNDAYKALERVKTHLEQAIKKNPSLLIYLQNIGGTYKWRKIANTDRLSAHSFGIAIDINVAKSRYWLWDLKQKTFKDFTPKIPLEIILAFEQEGFIWGGRWWHYDTMHFEYRPEILCYAKALKDRI</sequence>
<dbReference type="Proteomes" id="UP000233350">
    <property type="component" value="Unassembled WGS sequence"/>
</dbReference>
<dbReference type="OrthoDB" id="9799970at2"/>
<dbReference type="EMBL" id="MBPK01000022">
    <property type="protein sequence ID" value="PKT81340.1"/>
    <property type="molecule type" value="Genomic_DNA"/>
</dbReference>
<organism evidence="3 4">
    <name type="scientific">Helicobacter winghamensis</name>
    <dbReference type="NCBI Taxonomy" id="157268"/>
    <lineage>
        <taxon>Bacteria</taxon>
        <taxon>Pseudomonadati</taxon>
        <taxon>Campylobacterota</taxon>
        <taxon>Epsilonproteobacteria</taxon>
        <taxon>Campylobacterales</taxon>
        <taxon>Helicobacteraceae</taxon>
        <taxon>Helicobacter</taxon>
    </lineage>
</organism>
<dbReference type="GeneID" id="97290218"/>
<dbReference type="InterPro" id="IPR009045">
    <property type="entry name" value="Zn_M74/Hedgehog-like"/>
</dbReference>
<dbReference type="STRING" id="556267.HWAG_00967"/>
<evidence type="ECO:0000256" key="1">
    <source>
        <dbReference type="SAM" id="SignalP"/>
    </source>
</evidence>
<dbReference type="Gene3D" id="3.30.1380.10">
    <property type="match status" value="1"/>
</dbReference>
<proteinExistence type="predicted"/>
<reference evidence="3 4" key="1">
    <citation type="submission" date="2016-07" db="EMBL/GenBank/DDBJ databases">
        <title>Detection of Helicobacter winghamensis from caecal content of red fox (Vulpes vulpes).</title>
        <authorList>
            <person name="Zanoni R.G."/>
            <person name="Florio D."/>
            <person name="Caffara M."/>
            <person name="Renzi M."/>
            <person name="Parisi A."/>
            <person name="Pasquali F."/>
            <person name="Manfreda G."/>
        </authorList>
    </citation>
    <scope>NUCLEOTIDE SEQUENCE [LARGE SCALE GENOMIC DNA]</scope>
    <source>
        <strain evidence="3 4">295_13</strain>
    </source>
</reference>
<dbReference type="GO" id="GO:0008233">
    <property type="term" value="F:peptidase activity"/>
    <property type="evidence" value="ECO:0007669"/>
    <property type="project" value="InterPro"/>
</dbReference>
<accession>A0A2N3PJK7</accession>
<evidence type="ECO:0000313" key="3">
    <source>
        <dbReference type="EMBL" id="PKT81340.1"/>
    </source>
</evidence>
<dbReference type="RefSeq" id="WP_006802663.1">
    <property type="nucleotide sequence ID" value="NZ_CABKOI010000020.1"/>
</dbReference>
<evidence type="ECO:0000259" key="2">
    <source>
        <dbReference type="Pfam" id="PF13539"/>
    </source>
</evidence>
<feature type="signal peptide" evidence="1">
    <location>
        <begin position="1"/>
        <end position="18"/>
    </location>
</feature>